<dbReference type="EMBL" id="JANBUJ010001233">
    <property type="protein sequence ID" value="KAJ2768205.1"/>
    <property type="molecule type" value="Genomic_DNA"/>
</dbReference>
<accession>A0ACC1JVK1</accession>
<sequence>HTTSLGTHLTLDMAGAIRFGPDLEWVASNTDYATDGGQSVEQAAAAVAEYLPAIRPRNLAPGYSGIRPKLQPPGGAFRDFVVREESDAGFPGFVNLIGIESPGLTSALAIAAMVDRLLR</sequence>
<keyword evidence="2" id="KW-1185">Reference proteome</keyword>
<gene>
    <name evidence="1" type="ORF">IWQ57_003634</name>
</gene>
<organism evidence="1 2">
    <name type="scientific">Coemansia nantahalensis</name>
    <dbReference type="NCBI Taxonomy" id="2789366"/>
    <lineage>
        <taxon>Eukaryota</taxon>
        <taxon>Fungi</taxon>
        <taxon>Fungi incertae sedis</taxon>
        <taxon>Zoopagomycota</taxon>
        <taxon>Kickxellomycotina</taxon>
        <taxon>Kickxellomycetes</taxon>
        <taxon>Kickxellales</taxon>
        <taxon>Kickxellaceae</taxon>
        <taxon>Coemansia</taxon>
    </lineage>
</organism>
<reference evidence="1" key="1">
    <citation type="submission" date="2022-07" db="EMBL/GenBank/DDBJ databases">
        <title>Phylogenomic reconstructions and comparative analyses of Kickxellomycotina fungi.</title>
        <authorList>
            <person name="Reynolds N.K."/>
            <person name="Stajich J.E."/>
            <person name="Barry K."/>
            <person name="Grigoriev I.V."/>
            <person name="Crous P."/>
            <person name="Smith M.E."/>
        </authorList>
    </citation>
    <scope>NUCLEOTIDE SEQUENCE</scope>
    <source>
        <strain evidence="1">CBS 109366</strain>
    </source>
</reference>
<evidence type="ECO:0000313" key="2">
    <source>
        <dbReference type="Proteomes" id="UP001140234"/>
    </source>
</evidence>
<protein>
    <submittedName>
        <fullName evidence="1">Uncharacterized protein</fullName>
    </submittedName>
</protein>
<dbReference type="Proteomes" id="UP001140234">
    <property type="component" value="Unassembled WGS sequence"/>
</dbReference>
<comment type="caution">
    <text evidence="1">The sequence shown here is derived from an EMBL/GenBank/DDBJ whole genome shotgun (WGS) entry which is preliminary data.</text>
</comment>
<evidence type="ECO:0000313" key="1">
    <source>
        <dbReference type="EMBL" id="KAJ2768205.1"/>
    </source>
</evidence>
<name>A0ACC1JVK1_9FUNG</name>
<proteinExistence type="predicted"/>
<feature type="non-terminal residue" evidence="1">
    <location>
        <position position="1"/>
    </location>
</feature>